<dbReference type="EMBL" id="LSYV01000026">
    <property type="protein sequence ID" value="KXZ48793.1"/>
    <property type="molecule type" value="Genomic_DNA"/>
</dbReference>
<protein>
    <submittedName>
        <fullName evidence="1">Uncharacterized protein</fullName>
    </submittedName>
</protein>
<accession>A0A150GG78</accession>
<gene>
    <name evidence="1" type="ORF">GPECTOR_25g377</name>
</gene>
<comment type="caution">
    <text evidence="1">The sequence shown here is derived from an EMBL/GenBank/DDBJ whole genome shotgun (WGS) entry which is preliminary data.</text>
</comment>
<proteinExistence type="predicted"/>
<evidence type="ECO:0000313" key="1">
    <source>
        <dbReference type="EMBL" id="KXZ48793.1"/>
    </source>
</evidence>
<reference evidence="2" key="1">
    <citation type="journal article" date="2016" name="Nat. Commun.">
        <title>The Gonium pectorale genome demonstrates co-option of cell cycle regulation during the evolution of multicellularity.</title>
        <authorList>
            <person name="Hanschen E.R."/>
            <person name="Marriage T.N."/>
            <person name="Ferris P.J."/>
            <person name="Hamaji T."/>
            <person name="Toyoda A."/>
            <person name="Fujiyama A."/>
            <person name="Neme R."/>
            <person name="Noguchi H."/>
            <person name="Minakuchi Y."/>
            <person name="Suzuki M."/>
            <person name="Kawai-Toyooka H."/>
            <person name="Smith D.R."/>
            <person name="Sparks H."/>
            <person name="Anderson J."/>
            <person name="Bakaric R."/>
            <person name="Luria V."/>
            <person name="Karger A."/>
            <person name="Kirschner M.W."/>
            <person name="Durand P.M."/>
            <person name="Michod R.E."/>
            <person name="Nozaki H."/>
            <person name="Olson B.J."/>
        </authorList>
    </citation>
    <scope>NUCLEOTIDE SEQUENCE [LARGE SCALE GENOMIC DNA]</scope>
    <source>
        <strain evidence="2">NIES-2863</strain>
    </source>
</reference>
<keyword evidence="2" id="KW-1185">Reference proteome</keyword>
<evidence type="ECO:0000313" key="2">
    <source>
        <dbReference type="Proteomes" id="UP000075714"/>
    </source>
</evidence>
<dbReference type="AlphaFoldDB" id="A0A150GG78"/>
<name>A0A150GG78_GONPE</name>
<dbReference type="Proteomes" id="UP000075714">
    <property type="component" value="Unassembled WGS sequence"/>
</dbReference>
<sequence>MSNSSAGSLSPRQIVLPGAWAMGDGGIVLDAEDGEAWLSSVAAVPLADSEERVGGGFSLRSFAGSFSSAVGGYLNDIASLCWVFDANASEAGAREHVSANHTPTSSRKLPSGACRHGYCGHGKKYD</sequence>
<organism evidence="1 2">
    <name type="scientific">Gonium pectorale</name>
    <name type="common">Green alga</name>
    <dbReference type="NCBI Taxonomy" id="33097"/>
    <lineage>
        <taxon>Eukaryota</taxon>
        <taxon>Viridiplantae</taxon>
        <taxon>Chlorophyta</taxon>
        <taxon>core chlorophytes</taxon>
        <taxon>Chlorophyceae</taxon>
        <taxon>CS clade</taxon>
        <taxon>Chlamydomonadales</taxon>
        <taxon>Volvocaceae</taxon>
        <taxon>Gonium</taxon>
    </lineage>
</organism>